<dbReference type="SUPFAM" id="SSF56219">
    <property type="entry name" value="DNase I-like"/>
    <property type="match status" value="1"/>
</dbReference>
<dbReference type="EMBL" id="JADIKC010000004">
    <property type="protein sequence ID" value="MBM7121517.1"/>
    <property type="molecule type" value="Genomic_DNA"/>
</dbReference>
<keyword evidence="2" id="KW-0540">Nuclease</keyword>
<comment type="caution">
    <text evidence="2">The sequence shown here is derived from an EMBL/GenBank/DDBJ whole genome shotgun (WGS) entry which is preliminary data.</text>
</comment>
<keyword evidence="2" id="KW-0255">Endonuclease</keyword>
<feature type="domain" description="Endonuclease/exonuclease/phosphatase" evidence="1">
    <location>
        <begin position="42"/>
        <end position="281"/>
    </location>
</feature>
<dbReference type="PANTHER" id="PTHR12121">
    <property type="entry name" value="CARBON CATABOLITE REPRESSOR PROTEIN 4"/>
    <property type="match status" value="1"/>
</dbReference>
<accession>A0ABS2JR60</accession>
<dbReference type="InterPro" id="IPR005135">
    <property type="entry name" value="Endo/exonuclease/phosphatase"/>
</dbReference>
<dbReference type="GO" id="GO:0004519">
    <property type="term" value="F:endonuclease activity"/>
    <property type="evidence" value="ECO:0007669"/>
    <property type="project" value="UniProtKB-KW"/>
</dbReference>
<protein>
    <submittedName>
        <fullName evidence="2">Endonuclease/exonuclease/phosphatase family protein</fullName>
    </submittedName>
</protein>
<keyword evidence="3" id="KW-1185">Reference proteome</keyword>
<evidence type="ECO:0000313" key="2">
    <source>
        <dbReference type="EMBL" id="MBM7121517.1"/>
    </source>
</evidence>
<evidence type="ECO:0000259" key="1">
    <source>
        <dbReference type="Pfam" id="PF03372"/>
    </source>
</evidence>
<dbReference type="Pfam" id="PF03372">
    <property type="entry name" value="Exo_endo_phos"/>
    <property type="match status" value="1"/>
</dbReference>
<dbReference type="InterPro" id="IPR050410">
    <property type="entry name" value="CCR4/nocturin_mRNA_transcr"/>
</dbReference>
<dbReference type="PANTHER" id="PTHR12121:SF36">
    <property type="entry name" value="ENDONUCLEASE_EXONUCLEASE_PHOSPHATASE DOMAIN-CONTAINING PROTEIN"/>
    <property type="match status" value="1"/>
</dbReference>
<name>A0ABS2JR60_9GAMM</name>
<organism evidence="2 3">
    <name type="scientific">Dyella kyungheensis</name>
    <dbReference type="NCBI Taxonomy" id="1242174"/>
    <lineage>
        <taxon>Bacteria</taxon>
        <taxon>Pseudomonadati</taxon>
        <taxon>Pseudomonadota</taxon>
        <taxon>Gammaproteobacteria</taxon>
        <taxon>Lysobacterales</taxon>
        <taxon>Rhodanobacteraceae</taxon>
        <taxon>Dyella</taxon>
    </lineage>
</organism>
<proteinExistence type="predicted"/>
<dbReference type="CDD" id="cd09083">
    <property type="entry name" value="EEP-1"/>
    <property type="match status" value="1"/>
</dbReference>
<keyword evidence="2" id="KW-0378">Hydrolase</keyword>
<evidence type="ECO:0000313" key="3">
    <source>
        <dbReference type="Proteomes" id="UP001430065"/>
    </source>
</evidence>
<dbReference type="Gene3D" id="3.60.10.10">
    <property type="entry name" value="Endonuclease/exonuclease/phosphatase"/>
    <property type="match status" value="1"/>
</dbReference>
<sequence>MLRSTHPSSRSVLVTFPRAWLAATLLLTLVSFPLAAQTLRVMSFNVRVPVAADGPNRWEARRDLMVRTIREQHPDLMGTQELHQEQGDYIVSKLPEYTWFGIDRRGGHSDEHMGVFYRKDKLVLKDSGNFWLSDTPDVPGSITWGHPFPRMVTWALFEDKANHRRFYYYNTHLPYQEQDEPARVKGAKEIVSRLAALPANAPFILTGDLNTDANSPTYAELTKVLTDTRKVAPKVEGPEKTFHNFTGNPTEHIDFILERGFKPTYFATVTTQQDGRYPSDHFPVVTDLSWK</sequence>
<dbReference type="Proteomes" id="UP001430065">
    <property type="component" value="Unassembled WGS sequence"/>
</dbReference>
<gene>
    <name evidence="2" type="ORF">ISP20_10160</name>
</gene>
<dbReference type="InterPro" id="IPR036691">
    <property type="entry name" value="Endo/exonu/phosph_ase_sf"/>
</dbReference>
<reference evidence="2 3" key="1">
    <citation type="submission" date="2020-10" db="EMBL/GenBank/DDBJ databases">
        <title>Phylogeny of dyella-like bacteria.</title>
        <authorList>
            <person name="Fu J."/>
        </authorList>
    </citation>
    <scope>NUCLEOTIDE SEQUENCE [LARGE SCALE GENOMIC DNA]</scope>
    <source>
        <strain evidence="2 3">THG-B117</strain>
    </source>
</reference>
<dbReference type="RefSeq" id="WP_204635986.1">
    <property type="nucleotide sequence ID" value="NZ_JADIKC010000004.1"/>
</dbReference>